<comment type="caution">
    <text evidence="1">The sequence shown here is derived from an EMBL/GenBank/DDBJ whole genome shotgun (WGS) entry which is preliminary data.</text>
</comment>
<proteinExistence type="predicted"/>
<dbReference type="EMBL" id="CAJNYV010005766">
    <property type="protein sequence ID" value="CAF3778742.1"/>
    <property type="molecule type" value="Genomic_DNA"/>
</dbReference>
<evidence type="ECO:0000313" key="2">
    <source>
        <dbReference type="EMBL" id="CAF4756130.1"/>
    </source>
</evidence>
<name>A0A819A2R7_9BILA</name>
<protein>
    <submittedName>
        <fullName evidence="1">Uncharacterized protein</fullName>
    </submittedName>
</protein>
<sequence length="304" mass="34675">MSKENLVEFVASIIDEPSSEAISTANTNGDYNQSIHPSTPLPNISSGELEVNDIVVVASLNRSYRLARVLQLELDRIKVGYFSGPKYSIDMKKAAEYIICDEIILVLDKMSSLRSKLYSISDTDLNLILKHISKRRLLNEKLSDHDSIAEELITVKNELVIFGRTKTERGKFIQDMERILLGDNIKTKEGFHMVLNYAQNKTINITFEMIIISLINHVKKAFDIDSNAAVDDLAEFVAQACFFGKTIEIFYNMNIDDHSEKMKLFLRKCVAELATFMENQTEVQQEFVLRCFKMSSKIILNQLL</sequence>
<dbReference type="Proteomes" id="UP000663865">
    <property type="component" value="Unassembled WGS sequence"/>
</dbReference>
<dbReference type="Proteomes" id="UP000663838">
    <property type="component" value="Unassembled WGS sequence"/>
</dbReference>
<evidence type="ECO:0000313" key="1">
    <source>
        <dbReference type="EMBL" id="CAF3778742.1"/>
    </source>
</evidence>
<dbReference type="AlphaFoldDB" id="A0A819A2R7"/>
<dbReference type="EMBL" id="CAJOBS010001721">
    <property type="protein sequence ID" value="CAF4756130.1"/>
    <property type="molecule type" value="Genomic_DNA"/>
</dbReference>
<reference evidence="1" key="1">
    <citation type="submission" date="2021-02" db="EMBL/GenBank/DDBJ databases">
        <authorList>
            <person name="Nowell W R."/>
        </authorList>
    </citation>
    <scope>NUCLEOTIDE SEQUENCE</scope>
</reference>
<organism evidence="1 3">
    <name type="scientific">Rotaria socialis</name>
    <dbReference type="NCBI Taxonomy" id="392032"/>
    <lineage>
        <taxon>Eukaryota</taxon>
        <taxon>Metazoa</taxon>
        <taxon>Spiralia</taxon>
        <taxon>Gnathifera</taxon>
        <taxon>Rotifera</taxon>
        <taxon>Eurotatoria</taxon>
        <taxon>Bdelloidea</taxon>
        <taxon>Philodinida</taxon>
        <taxon>Philodinidae</taxon>
        <taxon>Rotaria</taxon>
    </lineage>
</organism>
<gene>
    <name evidence="1" type="ORF">KIK155_LOCUS31242</name>
    <name evidence="2" type="ORF">TOA249_LOCUS20723</name>
</gene>
<evidence type="ECO:0000313" key="3">
    <source>
        <dbReference type="Proteomes" id="UP000663865"/>
    </source>
</evidence>
<accession>A0A819A2R7</accession>